<evidence type="ECO:0000259" key="3">
    <source>
        <dbReference type="PROSITE" id="PS51186"/>
    </source>
</evidence>
<dbReference type="InterPro" id="IPR000182">
    <property type="entry name" value="GNAT_dom"/>
</dbReference>
<accession>A0A848CX32</accession>
<comment type="caution">
    <text evidence="4">The sequence shown here is derived from an EMBL/GenBank/DDBJ whole genome shotgun (WGS) entry which is preliminary data.</text>
</comment>
<dbReference type="EMBL" id="JABAGO010000007">
    <property type="protein sequence ID" value="NME97800.1"/>
    <property type="molecule type" value="Genomic_DNA"/>
</dbReference>
<reference evidence="4 5" key="1">
    <citation type="submission" date="2020-04" db="EMBL/GenBank/DDBJ databases">
        <authorList>
            <person name="Hitch T.C.A."/>
            <person name="Wylensek D."/>
            <person name="Clavel T."/>
        </authorList>
    </citation>
    <scope>NUCLEOTIDE SEQUENCE [LARGE SCALE GENOMIC DNA]</scope>
    <source>
        <strain evidence="4 5">WB01_D5_05</strain>
    </source>
</reference>
<sequence length="1035" mass="117759">MEMHVEIVNYHPDYAESIAEMWSRSQDAWGGGTSVRTGEQIRQEENNSDSLAVFLAVCDGQVVGYCSLSEYREDTGALYIQLLNVRPDYHGKKIGKMLVLRAVKETIDRGWPRLDLYTWEGNVKAVPLYKRCGFFWEDREDTTHFMNFIPQIVNCPALVPYFSDIDWYADFTRTIEVAPDGRIENNFHTYTYAWTKNGRELRVDVERRGRGICLIETEDYMLSATVEQAEPVFGKEYIVQYRIINKSGYPLKLDFQGVSDRNIVFDWRKSVEVERGEQLLTARFFVGEIEEDQSEWQTCPTVRAQVVINDLQAVLKVGIVPKFPAKLSMKVPDTIYALQGQYEFYIDVENNFLETASFSFALPPVPWLELEMHEFTVQLGMKERASLTIPCRLLDYGFYRSQLQIQATLASGRKVTFSRIIGGGFSGPGAMCVGETGNTRVVMNGKYSLNYDKEDNQIYIRRSGWKEECILMHPQIGKPYSGEFSKKKPEHWEWKQERGAIGFKHTYRSGEYPQLLLHMHSLLYADGTVKLWQEVENDSGTNIPSKMWVSQRIYYDLYGSVLPYGSQFVEINDSHGNDYDYWDGSKVNEPWIFSRGGKETFGICWSDTHSINLNDWNMGLETDIGRVNAGETKRTGDIVLSFGGFEDWRSFRNFALKRSVAEHPAQPVCHIELTANGGNPFVSPETGSIPIMLCDIKQNIWEGEVSVSYLGNFEPAETVSFSGNKEAKACFMLPAPGRPVETIRVNACVGPLDETYHTSLFQIGTNSVKQRENVESGFTVYEADNGRIRIAAAADYYPGLHSFTVDGREWLATGFPKYGPKSWWNPWIGGISDQLDGLGPLSVLKEERSVSFVHLPDEKNNMWSGIKVSLNIQKHETYKGLTLNGYYLLLPDVPILAYFTEIQQETGMYLDGKHLITEMFLYSGNGPDHGWLRTFNPEGKQLCYRLGNGELQVRETGGYTFGREEQKGIMHVVTDESVIQPSVYSNKEVSCLSFSHHLRLPHGTLSCLAPIFFVFTDDALPQGALKKIRGFTFKA</sequence>
<keyword evidence="2" id="KW-0012">Acyltransferase</keyword>
<feature type="domain" description="N-acetyltransferase" evidence="3">
    <location>
        <begin position="8"/>
        <end position="156"/>
    </location>
</feature>
<dbReference type="SUPFAM" id="SSF55729">
    <property type="entry name" value="Acyl-CoA N-acyltransferases (Nat)"/>
    <property type="match status" value="1"/>
</dbReference>
<dbReference type="InterPro" id="IPR016181">
    <property type="entry name" value="Acyl_CoA_acyltransferase"/>
</dbReference>
<gene>
    <name evidence="4" type="ORF">HF838_05945</name>
</gene>
<protein>
    <submittedName>
        <fullName evidence="4">GNAT family N-acetyltransferase</fullName>
    </submittedName>
</protein>
<dbReference type="PANTHER" id="PTHR43877">
    <property type="entry name" value="AMINOALKYLPHOSPHONATE N-ACETYLTRANSFERASE-RELATED-RELATED"/>
    <property type="match status" value="1"/>
</dbReference>
<dbReference type="InterPro" id="IPR050832">
    <property type="entry name" value="Bact_Acetyltransf"/>
</dbReference>
<dbReference type="PROSITE" id="PS51186">
    <property type="entry name" value="GNAT"/>
    <property type="match status" value="1"/>
</dbReference>
<keyword evidence="1 4" id="KW-0808">Transferase</keyword>
<evidence type="ECO:0000313" key="5">
    <source>
        <dbReference type="Proteomes" id="UP000561326"/>
    </source>
</evidence>
<dbReference type="AlphaFoldDB" id="A0A848CX32"/>
<name>A0A848CX32_ANEAE</name>
<organism evidence="4 5">
    <name type="scientific">Aneurinibacillus aneurinilyticus</name>
    <name type="common">Bacillus aneurinolyticus</name>
    <dbReference type="NCBI Taxonomy" id="1391"/>
    <lineage>
        <taxon>Bacteria</taxon>
        <taxon>Bacillati</taxon>
        <taxon>Bacillota</taxon>
        <taxon>Bacilli</taxon>
        <taxon>Bacillales</taxon>
        <taxon>Paenibacillaceae</taxon>
        <taxon>Aneurinibacillus group</taxon>
        <taxon>Aneurinibacillus</taxon>
    </lineage>
</organism>
<dbReference type="GO" id="GO:0016747">
    <property type="term" value="F:acyltransferase activity, transferring groups other than amino-acyl groups"/>
    <property type="evidence" value="ECO:0007669"/>
    <property type="project" value="InterPro"/>
</dbReference>
<dbReference type="RefSeq" id="WP_168974773.1">
    <property type="nucleotide sequence ID" value="NZ_JABAGO010000007.1"/>
</dbReference>
<evidence type="ECO:0000256" key="2">
    <source>
        <dbReference type="ARBA" id="ARBA00023315"/>
    </source>
</evidence>
<dbReference type="Proteomes" id="UP000561326">
    <property type="component" value="Unassembled WGS sequence"/>
</dbReference>
<evidence type="ECO:0000313" key="4">
    <source>
        <dbReference type="EMBL" id="NME97800.1"/>
    </source>
</evidence>
<evidence type="ECO:0000256" key="1">
    <source>
        <dbReference type="ARBA" id="ARBA00022679"/>
    </source>
</evidence>
<proteinExistence type="predicted"/>
<dbReference type="Pfam" id="PF00583">
    <property type="entry name" value="Acetyltransf_1"/>
    <property type="match status" value="1"/>
</dbReference>
<dbReference type="Gene3D" id="3.40.630.30">
    <property type="match status" value="1"/>
</dbReference>
<dbReference type="CDD" id="cd04301">
    <property type="entry name" value="NAT_SF"/>
    <property type="match status" value="1"/>
</dbReference>